<evidence type="ECO:0008006" key="7">
    <source>
        <dbReference type="Google" id="ProtNLM"/>
    </source>
</evidence>
<feature type="region of interest" description="Disordered" evidence="2">
    <location>
        <begin position="63"/>
        <end position="117"/>
    </location>
</feature>
<name>A0A6N4V3M2_9MYCO</name>
<dbReference type="Pfam" id="PF23359">
    <property type="entry name" value="Lsr2_DNA-bd"/>
    <property type="match status" value="1"/>
</dbReference>
<dbReference type="EMBL" id="AP022566">
    <property type="protein sequence ID" value="BBX30494.1"/>
    <property type="molecule type" value="Genomic_DNA"/>
</dbReference>
<evidence type="ECO:0000256" key="2">
    <source>
        <dbReference type="SAM" id="MobiDB-lite"/>
    </source>
</evidence>
<feature type="compositionally biased region" description="Basic residues" evidence="2">
    <location>
        <begin position="69"/>
        <end position="81"/>
    </location>
</feature>
<evidence type="ECO:0000313" key="5">
    <source>
        <dbReference type="EMBL" id="BBX30494.1"/>
    </source>
</evidence>
<dbReference type="InterPro" id="IPR042261">
    <property type="entry name" value="Lsr2-like_dimerization"/>
</dbReference>
<organism evidence="5 6">
    <name type="scientific">Mycolicibacterium alvei</name>
    <dbReference type="NCBI Taxonomy" id="67081"/>
    <lineage>
        <taxon>Bacteria</taxon>
        <taxon>Bacillati</taxon>
        <taxon>Actinomycetota</taxon>
        <taxon>Actinomycetes</taxon>
        <taxon>Mycobacteriales</taxon>
        <taxon>Mycobacteriaceae</taxon>
        <taxon>Mycolicibacterium</taxon>
    </lineage>
</organism>
<evidence type="ECO:0000256" key="1">
    <source>
        <dbReference type="ARBA" id="ARBA00023125"/>
    </source>
</evidence>
<dbReference type="GO" id="GO:0003677">
    <property type="term" value="F:DNA binding"/>
    <property type="evidence" value="ECO:0007669"/>
    <property type="project" value="UniProtKB-KW"/>
</dbReference>
<evidence type="ECO:0000259" key="4">
    <source>
        <dbReference type="Pfam" id="PF23359"/>
    </source>
</evidence>
<sequence length="149" mass="16292">MGKIVTIEYVDDLDEVSIDAEAVDTVDFSFRGQDYTLVLTKKNGAQFNKDMARYIAAAKNAQARDAKAARKTARPGPRKSTKKELSAKKQLEPLKASSRKTATRKTATAKATGPERARAIREWATANGHTVSRRGRMPAAVIDAYDAAH</sequence>
<dbReference type="Gene3D" id="4.10.320.10">
    <property type="entry name" value="E3-binding domain"/>
    <property type="match status" value="1"/>
</dbReference>
<dbReference type="Gene3D" id="3.30.60.230">
    <property type="entry name" value="Lsr2, dimerization domain"/>
    <property type="match status" value="1"/>
</dbReference>
<keyword evidence="5" id="KW-0614">Plasmid</keyword>
<feature type="compositionally biased region" description="Basic and acidic residues" evidence="2">
    <location>
        <begin position="82"/>
        <end position="92"/>
    </location>
</feature>
<evidence type="ECO:0000313" key="6">
    <source>
        <dbReference type="Proteomes" id="UP000466906"/>
    </source>
</evidence>
<dbReference type="InterPro" id="IPR024412">
    <property type="entry name" value="Lsr2_dim_dom"/>
</dbReference>
<protein>
    <recommendedName>
        <fullName evidence="7">Lsr2 family protein</fullName>
    </recommendedName>
</protein>
<dbReference type="GO" id="GO:0016746">
    <property type="term" value="F:acyltransferase activity"/>
    <property type="evidence" value="ECO:0007669"/>
    <property type="project" value="InterPro"/>
</dbReference>
<geneLocation type="plasmid" evidence="5 6">
    <name>pJCM12272</name>
</geneLocation>
<feature type="domain" description="Lsr2 DNA-binding" evidence="4">
    <location>
        <begin position="114"/>
        <end position="148"/>
    </location>
</feature>
<feature type="domain" description="Lsr2 dimerization" evidence="3">
    <location>
        <begin position="1"/>
        <end position="61"/>
    </location>
</feature>
<gene>
    <name evidence="5" type="ORF">MALV_56190</name>
</gene>
<evidence type="ECO:0000259" key="3">
    <source>
        <dbReference type="Pfam" id="PF11774"/>
    </source>
</evidence>
<dbReference type="InterPro" id="IPR055370">
    <property type="entry name" value="Lsr2_DNA-bd"/>
</dbReference>
<dbReference type="RefSeq" id="WP_088305627.1">
    <property type="nucleotide sequence ID" value="NZ_AP022566.1"/>
</dbReference>
<keyword evidence="6" id="KW-1185">Reference proteome</keyword>
<proteinExistence type="predicted"/>
<dbReference type="AlphaFoldDB" id="A0A6N4V3M2"/>
<dbReference type="InterPro" id="IPR036625">
    <property type="entry name" value="E3-bd_dom_sf"/>
</dbReference>
<reference evidence="5 6" key="1">
    <citation type="journal article" date="2019" name="Emerg. Microbes Infect.">
        <title>Comprehensive subspecies identification of 175 nontuberculous mycobacteria species based on 7547 genomic profiles.</title>
        <authorList>
            <person name="Matsumoto Y."/>
            <person name="Kinjo T."/>
            <person name="Motooka D."/>
            <person name="Nabeya D."/>
            <person name="Jung N."/>
            <person name="Uechi K."/>
            <person name="Horii T."/>
            <person name="Iida T."/>
            <person name="Fujita J."/>
            <person name="Nakamura S."/>
        </authorList>
    </citation>
    <scope>NUCLEOTIDE SEQUENCE [LARGE SCALE GENOMIC DNA]</scope>
    <source>
        <strain evidence="5 6">JCM 12272</strain>
        <plasmid evidence="5">pJCM12272</plasmid>
    </source>
</reference>
<dbReference type="Pfam" id="PF11774">
    <property type="entry name" value="Lsr2"/>
    <property type="match status" value="1"/>
</dbReference>
<keyword evidence="1" id="KW-0238">DNA-binding</keyword>
<accession>A0A6N4V3M2</accession>
<dbReference type="KEGG" id="malv:MALV_56190"/>
<dbReference type="Proteomes" id="UP000466906">
    <property type="component" value="Plasmid pJCM12272"/>
</dbReference>